<keyword evidence="11" id="KW-1185">Reference proteome</keyword>
<evidence type="ECO:0000256" key="6">
    <source>
        <dbReference type="ARBA" id="ARBA00023004"/>
    </source>
</evidence>
<dbReference type="InterPro" id="IPR013611">
    <property type="entry name" value="Transp-assoc_OB_typ2"/>
</dbReference>
<comment type="caution">
    <text evidence="10">The sequence shown here is derived from an EMBL/GenBank/DDBJ whole genome shotgun (WGS) entry which is preliminary data.</text>
</comment>
<dbReference type="Gene3D" id="3.40.50.300">
    <property type="entry name" value="P-loop containing nucleotide triphosphate hydrolases"/>
    <property type="match status" value="1"/>
</dbReference>
<dbReference type="GO" id="GO:0043190">
    <property type="term" value="C:ATP-binding cassette (ABC) transporter complex"/>
    <property type="evidence" value="ECO:0007669"/>
    <property type="project" value="InterPro"/>
</dbReference>
<dbReference type="InterPro" id="IPR050093">
    <property type="entry name" value="ABC_SmlMolc_Importer"/>
</dbReference>
<dbReference type="Pfam" id="PF00005">
    <property type="entry name" value="ABC_tran"/>
    <property type="match status" value="1"/>
</dbReference>
<keyword evidence="5 10" id="KW-0067">ATP-binding</keyword>
<reference evidence="10 11" key="1">
    <citation type="submission" date="2023-12" db="EMBL/GenBank/DDBJ databases">
        <title>Whole-genome sequencing of halo(alkali)philic microorganisms from hypersaline lakes.</title>
        <authorList>
            <person name="Sorokin D.Y."/>
            <person name="Merkel A.Y."/>
            <person name="Messina E."/>
            <person name="Yakimov M."/>
        </authorList>
    </citation>
    <scope>NUCLEOTIDE SEQUENCE [LARGE SCALE GENOMIC DNA]</scope>
    <source>
        <strain evidence="10 11">AB-CW1</strain>
    </source>
</reference>
<proteinExistence type="predicted"/>
<evidence type="ECO:0000256" key="3">
    <source>
        <dbReference type="ARBA" id="ARBA00022496"/>
    </source>
</evidence>
<dbReference type="GO" id="GO:0016887">
    <property type="term" value="F:ATP hydrolysis activity"/>
    <property type="evidence" value="ECO:0007669"/>
    <property type="project" value="InterPro"/>
</dbReference>
<dbReference type="AlphaFoldDB" id="A0AAP6JFM4"/>
<evidence type="ECO:0000256" key="8">
    <source>
        <dbReference type="ARBA" id="ARBA00023136"/>
    </source>
</evidence>
<dbReference type="SMART" id="SM00382">
    <property type="entry name" value="AAA"/>
    <property type="match status" value="1"/>
</dbReference>
<keyword evidence="4" id="KW-0547">Nucleotide-binding</keyword>
<dbReference type="InterPro" id="IPR017871">
    <property type="entry name" value="ABC_transporter-like_CS"/>
</dbReference>
<gene>
    <name evidence="10" type="ORF">VCB98_05325</name>
</gene>
<dbReference type="CDD" id="cd03259">
    <property type="entry name" value="ABC_Carb_Solutes_like"/>
    <property type="match status" value="1"/>
</dbReference>
<dbReference type="SUPFAM" id="SSF50331">
    <property type="entry name" value="MOP-like"/>
    <property type="match status" value="1"/>
</dbReference>
<protein>
    <submittedName>
        <fullName evidence="10">ABC transporter ATP-binding protein</fullName>
    </submittedName>
</protein>
<keyword evidence="1" id="KW-0813">Transport</keyword>
<dbReference type="PROSITE" id="PS50893">
    <property type="entry name" value="ABC_TRANSPORTER_2"/>
    <property type="match status" value="1"/>
</dbReference>
<keyword evidence="6" id="KW-0408">Iron</keyword>
<accession>A0AAP6JFM4</accession>
<keyword evidence="7" id="KW-0406">Ion transport</keyword>
<evidence type="ECO:0000313" key="11">
    <source>
        <dbReference type="Proteomes" id="UP001302316"/>
    </source>
</evidence>
<dbReference type="Gene3D" id="2.40.50.100">
    <property type="match status" value="1"/>
</dbReference>
<dbReference type="EMBL" id="JAYGII010000007">
    <property type="protein sequence ID" value="MEA5445234.1"/>
    <property type="molecule type" value="Genomic_DNA"/>
</dbReference>
<feature type="domain" description="ABC transporter" evidence="9">
    <location>
        <begin position="3"/>
        <end position="235"/>
    </location>
</feature>
<dbReference type="InterPro" id="IPR027417">
    <property type="entry name" value="P-loop_NTPase"/>
</dbReference>
<evidence type="ECO:0000256" key="7">
    <source>
        <dbReference type="ARBA" id="ARBA00023065"/>
    </source>
</evidence>
<organism evidence="10 11">
    <name type="scientific">Natronospira elongata</name>
    <dbReference type="NCBI Taxonomy" id="3110268"/>
    <lineage>
        <taxon>Bacteria</taxon>
        <taxon>Pseudomonadati</taxon>
        <taxon>Pseudomonadota</taxon>
        <taxon>Gammaproteobacteria</taxon>
        <taxon>Natronospirales</taxon>
        <taxon>Natronospiraceae</taxon>
        <taxon>Natronospira</taxon>
    </lineage>
</organism>
<evidence type="ECO:0000256" key="1">
    <source>
        <dbReference type="ARBA" id="ARBA00022448"/>
    </source>
</evidence>
<evidence type="ECO:0000259" key="9">
    <source>
        <dbReference type="PROSITE" id="PS50893"/>
    </source>
</evidence>
<dbReference type="InterPro" id="IPR003439">
    <property type="entry name" value="ABC_transporter-like_ATP-bd"/>
</dbReference>
<sequence>MLLELEQLHLAYGRTEVLKGLTLHLTRGQIGCLLGPSGCGKTTVLRAIAGFEPVDAGEVRIDNRVFSKAGRTVPPEARDIRIVFQDYALFPHLDARDNVAFGLREGRRRERRARAEEMLAAVGLAEAVRAQPHELSGGQQQRVALARALVARPRLILLDEPFSNLDVELRERLGIEVRAVLKEFGATALMVTHDQHEAFAVADEVGVMNQGTLQQWDRPYNLYHRPANRFVADFVGQGVLIPGHVSAPGKVNIELGRLEGRLITDVEPGTDVDVLLRPDDVIHDDDSEMTAEVRYKVFRGAEILYTLRLDSGNRVLALVPSHHDHRIGEQIGIRLDTEHIVAFPRATAEGAWCPTEPPA</sequence>
<dbReference type="SUPFAM" id="SSF52540">
    <property type="entry name" value="P-loop containing nucleoside triphosphate hydrolases"/>
    <property type="match status" value="1"/>
</dbReference>
<name>A0AAP6JFM4_9GAMM</name>
<keyword evidence="3" id="KW-0410">Iron transport</keyword>
<keyword evidence="8" id="KW-0472">Membrane</keyword>
<evidence type="ECO:0000256" key="5">
    <source>
        <dbReference type="ARBA" id="ARBA00022840"/>
    </source>
</evidence>
<dbReference type="InterPro" id="IPR008995">
    <property type="entry name" value="Mo/tungstate-bd_C_term_dom"/>
</dbReference>
<dbReference type="FunFam" id="3.40.50.300:FF:000425">
    <property type="entry name" value="Probable ABC transporter, ATP-binding subunit"/>
    <property type="match status" value="1"/>
</dbReference>
<dbReference type="Pfam" id="PF08402">
    <property type="entry name" value="TOBE_2"/>
    <property type="match status" value="1"/>
</dbReference>
<dbReference type="PANTHER" id="PTHR42781:SF4">
    <property type="entry name" value="SPERMIDINE_PUTRESCINE IMPORT ATP-BINDING PROTEIN POTA"/>
    <property type="match status" value="1"/>
</dbReference>
<dbReference type="InterPro" id="IPR003593">
    <property type="entry name" value="AAA+_ATPase"/>
</dbReference>
<evidence type="ECO:0000256" key="4">
    <source>
        <dbReference type="ARBA" id="ARBA00022741"/>
    </source>
</evidence>
<dbReference type="GO" id="GO:0015697">
    <property type="term" value="P:quaternary ammonium group transport"/>
    <property type="evidence" value="ECO:0007669"/>
    <property type="project" value="UniProtKB-ARBA"/>
</dbReference>
<dbReference type="InterPro" id="IPR015853">
    <property type="entry name" value="ABC_transpr_FbpC"/>
</dbReference>
<dbReference type="Proteomes" id="UP001302316">
    <property type="component" value="Unassembled WGS sequence"/>
</dbReference>
<evidence type="ECO:0000256" key="2">
    <source>
        <dbReference type="ARBA" id="ARBA00022475"/>
    </source>
</evidence>
<dbReference type="GO" id="GO:0015408">
    <property type="term" value="F:ABC-type ferric iron transporter activity"/>
    <property type="evidence" value="ECO:0007669"/>
    <property type="project" value="InterPro"/>
</dbReference>
<dbReference type="PROSITE" id="PS00211">
    <property type="entry name" value="ABC_TRANSPORTER_1"/>
    <property type="match status" value="1"/>
</dbReference>
<evidence type="ECO:0000313" key="10">
    <source>
        <dbReference type="EMBL" id="MEA5445234.1"/>
    </source>
</evidence>
<dbReference type="PANTHER" id="PTHR42781">
    <property type="entry name" value="SPERMIDINE/PUTRESCINE IMPORT ATP-BINDING PROTEIN POTA"/>
    <property type="match status" value="1"/>
</dbReference>
<dbReference type="RefSeq" id="WP_346050864.1">
    <property type="nucleotide sequence ID" value="NZ_JAYGII010000007.1"/>
</dbReference>
<dbReference type="GO" id="GO:0005524">
    <property type="term" value="F:ATP binding"/>
    <property type="evidence" value="ECO:0007669"/>
    <property type="project" value="UniProtKB-KW"/>
</dbReference>
<keyword evidence="2" id="KW-1003">Cell membrane</keyword>